<accession>A0AAF0YR41</accession>
<keyword evidence="2" id="KW-0540">Nuclease</keyword>
<dbReference type="AlphaFoldDB" id="A0AAF0YR41"/>
<dbReference type="Gene3D" id="1.10.30.50">
    <property type="match status" value="1"/>
</dbReference>
<dbReference type="RefSeq" id="WP_257877780.1">
    <property type="nucleotide sequence ID" value="NZ_CP136958.1"/>
</dbReference>
<dbReference type="PANTHER" id="PTHR24094:SF15">
    <property type="entry name" value="AMP-DEPENDENT SYNTHETASE_LIGASE DOMAIN-CONTAINING PROTEIN-RELATED"/>
    <property type="match status" value="1"/>
</dbReference>
<reference evidence="2" key="1">
    <citation type="submission" date="2017-12" db="EMBL/GenBank/DDBJ databases">
        <authorList>
            <person name="Thomas-White K."/>
            <person name="Wolfe A.J."/>
        </authorList>
    </citation>
    <scope>NUCLEOTIDE SEQUENCE</scope>
    <source>
        <strain evidence="2">UMB0763</strain>
    </source>
</reference>
<keyword evidence="2" id="KW-0378">Hydrolase</keyword>
<dbReference type="GO" id="GO:0004519">
    <property type="term" value="F:endonuclease activity"/>
    <property type="evidence" value="ECO:0007669"/>
    <property type="project" value="UniProtKB-KW"/>
</dbReference>
<dbReference type="Pfam" id="PF07510">
    <property type="entry name" value="GmrSD_C"/>
    <property type="match status" value="1"/>
</dbReference>
<feature type="domain" description="GmrSD restriction endonucleases C-terminal" evidence="1">
    <location>
        <begin position="118"/>
        <end position="194"/>
    </location>
</feature>
<name>A0AAF0YR41_9CORY</name>
<proteinExistence type="predicted"/>
<protein>
    <submittedName>
        <fullName evidence="2">HNH endonuclease family protein</fullName>
    </submittedName>
</protein>
<gene>
    <name evidence="2" type="ORF">CYJ47_07820</name>
</gene>
<keyword evidence="2" id="KW-0255">Endonuclease</keyword>
<evidence type="ECO:0000313" key="2">
    <source>
        <dbReference type="EMBL" id="WOT01196.1"/>
    </source>
</evidence>
<evidence type="ECO:0000313" key="3">
    <source>
        <dbReference type="Proteomes" id="UP000234560"/>
    </source>
</evidence>
<dbReference type="InterPro" id="IPR011089">
    <property type="entry name" value="GmrSD_C"/>
</dbReference>
<organism evidence="2 3">
    <name type="scientific">Corynebacterium pyruviciproducens</name>
    <dbReference type="NCBI Taxonomy" id="598660"/>
    <lineage>
        <taxon>Bacteria</taxon>
        <taxon>Bacillati</taxon>
        <taxon>Actinomycetota</taxon>
        <taxon>Actinomycetes</taxon>
        <taxon>Mycobacteriales</taxon>
        <taxon>Corynebacteriaceae</taxon>
        <taxon>Corynebacterium</taxon>
    </lineage>
</organism>
<dbReference type="Proteomes" id="UP000234560">
    <property type="component" value="Chromosome"/>
</dbReference>
<dbReference type="PANTHER" id="PTHR24094">
    <property type="entry name" value="SECRETED PROTEIN"/>
    <property type="match status" value="1"/>
</dbReference>
<dbReference type="KEGG" id="cpyr:CYJ47_07820"/>
<sequence>MIAFRRLLVALTLILTVVATAPTAVLHAPHLNLQIVHRTPALQRLSAAQTPPAVGASLRHVPVGPPRRHVLGYERAEFGEGWGPLGTCTVRDYLEAASIPGAQLSSTTCDITGGHGVDPYSGDPITSTSALELDHVIPLSAAWDLGAYLWPEDKRLAFANDPLNLVIVTRAQNQAKSDQLPSQWLPPHSWSRCWYARRVALVAREYQLPLSQQERRVLRRQCIIRDFLP</sequence>
<evidence type="ECO:0000259" key="1">
    <source>
        <dbReference type="Pfam" id="PF07510"/>
    </source>
</evidence>
<reference evidence="2" key="2">
    <citation type="submission" date="2023-10" db="EMBL/GenBank/DDBJ databases">
        <authorList>
            <person name="Choi B."/>
        </authorList>
    </citation>
    <scope>NUCLEOTIDE SEQUENCE</scope>
    <source>
        <strain evidence="2">UMB0763</strain>
    </source>
</reference>
<dbReference type="EMBL" id="CP136958">
    <property type="protein sequence ID" value="WOT01196.1"/>
    <property type="molecule type" value="Genomic_DNA"/>
</dbReference>